<dbReference type="SFLD" id="SFLDG01129">
    <property type="entry name" value="C1.5:_HAD__Beta-PGM__Phosphata"/>
    <property type="match status" value="1"/>
</dbReference>
<dbReference type="InterPro" id="IPR006439">
    <property type="entry name" value="HAD-SF_hydro_IA"/>
</dbReference>
<dbReference type="EC" id="3.1.3.18" evidence="1"/>
<dbReference type="Pfam" id="PF13419">
    <property type="entry name" value="HAD_2"/>
    <property type="match status" value="1"/>
</dbReference>
<sequence>MLIIFDLDGTLIDPAQGVIKSIDYTLKNLNLGMINDEIKKSFIGPPIYNSLKNTFNLSDKEAKKATEIFRNIYKEKFLYEAQVYDDIPRLLQTLKGYNHQLAIATYKRQDYAELILKYFHLDTYFDFIKGADFESKLNKKDIIRLCLEKFNANDAVMIGDTTHDEKGAKELNIDFISVSWGYGFKKGEADVNHALEILKKVKVISERIIK</sequence>
<dbReference type="GO" id="GO:0004713">
    <property type="term" value="F:protein tyrosine kinase activity"/>
    <property type="evidence" value="ECO:0007669"/>
    <property type="project" value="TreeGrafter"/>
</dbReference>
<dbReference type="NCBIfam" id="TIGR01549">
    <property type="entry name" value="HAD-SF-IA-v1"/>
    <property type="match status" value="1"/>
</dbReference>
<dbReference type="InterPro" id="IPR023214">
    <property type="entry name" value="HAD_sf"/>
</dbReference>
<accession>A0A0S2CGH9</accession>
<gene>
    <name evidence="1" type="ORF">HS38.02</name>
</gene>
<reference evidence="1" key="1">
    <citation type="journal article" date="2015" name="PLoS ONE">
        <title>Updated Campylobacter jejuni Capsule PCR Multiplex Typing System and Its Application to Clinical Isolates from South and Southeast Asia.</title>
        <authorList>
            <person name="Poly F."/>
            <person name="Serichantalergs O."/>
            <person name="Kuroiwa J."/>
            <person name="Pootong P."/>
            <person name="Mason C."/>
            <person name="Guerry P."/>
            <person name="Parker C.T."/>
        </authorList>
    </citation>
    <scope>NUCLEOTIDE SEQUENCE</scope>
    <source>
        <strain evidence="1">RM3429</strain>
    </source>
</reference>
<keyword evidence="1" id="KW-0378">Hydrolase</keyword>
<name>A0A0S2CGH9_CAMJU</name>
<dbReference type="SFLD" id="SFLDS00003">
    <property type="entry name" value="Haloacid_Dehalogenase"/>
    <property type="match status" value="1"/>
</dbReference>
<evidence type="ECO:0000313" key="1">
    <source>
        <dbReference type="EMBL" id="ALN43926.1"/>
    </source>
</evidence>
<dbReference type="Gene3D" id="3.40.50.1000">
    <property type="entry name" value="HAD superfamily/HAD-like"/>
    <property type="match status" value="1"/>
</dbReference>
<dbReference type="GO" id="GO:0005829">
    <property type="term" value="C:cytosol"/>
    <property type="evidence" value="ECO:0007669"/>
    <property type="project" value="TreeGrafter"/>
</dbReference>
<dbReference type="InterPro" id="IPR036412">
    <property type="entry name" value="HAD-like_sf"/>
</dbReference>
<dbReference type="PANTHER" id="PTHR43434">
    <property type="entry name" value="PHOSPHOGLYCOLATE PHOSPHATASE"/>
    <property type="match status" value="1"/>
</dbReference>
<protein>
    <submittedName>
        <fullName evidence="1">Phosphoglycolate phosphatase</fullName>
        <ecNumber evidence="1">3.1.3.18</ecNumber>
    </submittedName>
</protein>
<dbReference type="EMBL" id="KT893430">
    <property type="protein sequence ID" value="ALN43926.1"/>
    <property type="molecule type" value="Genomic_DNA"/>
</dbReference>
<dbReference type="SUPFAM" id="SSF56784">
    <property type="entry name" value="HAD-like"/>
    <property type="match status" value="1"/>
</dbReference>
<dbReference type="InterPro" id="IPR023198">
    <property type="entry name" value="PGP-like_dom2"/>
</dbReference>
<dbReference type="AlphaFoldDB" id="A0A0S2CGH9"/>
<organism evidence="1">
    <name type="scientific">Campylobacter jejuni subsp. jejuni</name>
    <dbReference type="NCBI Taxonomy" id="32022"/>
    <lineage>
        <taxon>Bacteria</taxon>
        <taxon>Pseudomonadati</taxon>
        <taxon>Campylobacterota</taxon>
        <taxon>Epsilonproteobacteria</taxon>
        <taxon>Campylobacterales</taxon>
        <taxon>Campylobacteraceae</taxon>
        <taxon>Campylobacter</taxon>
    </lineage>
</organism>
<dbReference type="InterPro" id="IPR050155">
    <property type="entry name" value="HAD-like_hydrolase_sf"/>
</dbReference>
<dbReference type="InterPro" id="IPR041492">
    <property type="entry name" value="HAD_2"/>
</dbReference>
<dbReference type="Gene3D" id="1.10.150.240">
    <property type="entry name" value="Putative phosphatase, domain 2"/>
    <property type="match status" value="1"/>
</dbReference>
<dbReference type="GO" id="GO:0008967">
    <property type="term" value="F:phosphoglycolate phosphatase activity"/>
    <property type="evidence" value="ECO:0007669"/>
    <property type="project" value="UniProtKB-EC"/>
</dbReference>
<proteinExistence type="predicted"/>
<dbReference type="PANTHER" id="PTHR43434:SF20">
    <property type="entry name" value="5'-NUCLEOTIDASE"/>
    <property type="match status" value="1"/>
</dbReference>